<dbReference type="Proteomes" id="UP000838412">
    <property type="component" value="Chromosome 12"/>
</dbReference>
<dbReference type="SUPFAM" id="SSF56300">
    <property type="entry name" value="Metallo-dependent phosphatases"/>
    <property type="match status" value="1"/>
</dbReference>
<dbReference type="CDD" id="cd07409">
    <property type="entry name" value="MPP_CD73_N"/>
    <property type="match status" value="1"/>
</dbReference>
<dbReference type="InterPro" id="IPR006179">
    <property type="entry name" value="5_nucleotidase/apyrase"/>
</dbReference>
<dbReference type="PANTHER" id="PTHR11575:SF24">
    <property type="entry name" value="5'-NUCLEOTIDASE"/>
    <property type="match status" value="1"/>
</dbReference>
<keyword evidence="4" id="KW-0479">Metal-binding</keyword>
<dbReference type="FunFam" id="3.90.780.10:FF:000001">
    <property type="entry name" value="NT5E isoform 3"/>
    <property type="match status" value="1"/>
</dbReference>
<evidence type="ECO:0000256" key="7">
    <source>
        <dbReference type="ARBA" id="ARBA00022801"/>
    </source>
</evidence>
<name>A0A8K0E4D2_BRALA</name>
<dbReference type="GO" id="GO:0046872">
    <property type="term" value="F:metal ion binding"/>
    <property type="evidence" value="ECO:0007669"/>
    <property type="project" value="UniProtKB-KW"/>
</dbReference>
<dbReference type="Gene3D" id="3.60.21.10">
    <property type="match status" value="1"/>
</dbReference>
<evidence type="ECO:0000256" key="3">
    <source>
        <dbReference type="ARBA" id="ARBA00012643"/>
    </source>
</evidence>
<dbReference type="EMBL" id="OV696697">
    <property type="protein sequence ID" value="CAH1241752.1"/>
    <property type="molecule type" value="Genomic_DNA"/>
</dbReference>
<comment type="similarity">
    <text evidence="2 8">Belongs to the 5'-nucleotidase family.</text>
</comment>
<evidence type="ECO:0000256" key="1">
    <source>
        <dbReference type="ARBA" id="ARBA00000815"/>
    </source>
</evidence>
<protein>
    <recommendedName>
        <fullName evidence="3">5'-nucleotidase</fullName>
        <ecNumber evidence="3">3.1.3.5</ecNumber>
    </recommendedName>
</protein>
<dbReference type="Pfam" id="PF02872">
    <property type="entry name" value="5_nucleotid_C"/>
    <property type="match status" value="1"/>
</dbReference>
<dbReference type="FunFam" id="3.60.21.10:FF:000020">
    <property type="entry name" value="NT5E isoform 4"/>
    <property type="match status" value="1"/>
</dbReference>
<dbReference type="OrthoDB" id="7722975at2759"/>
<dbReference type="GO" id="GO:0005886">
    <property type="term" value="C:plasma membrane"/>
    <property type="evidence" value="ECO:0007669"/>
    <property type="project" value="TreeGrafter"/>
</dbReference>
<dbReference type="PANTHER" id="PTHR11575">
    <property type="entry name" value="5'-NUCLEOTIDASE-RELATED"/>
    <property type="match status" value="1"/>
</dbReference>
<gene>
    <name evidence="11" type="primary">NT5E</name>
    <name evidence="11" type="ORF">BLAG_LOCUS5242</name>
</gene>
<dbReference type="Pfam" id="PF00149">
    <property type="entry name" value="Metallophos"/>
    <property type="match status" value="1"/>
</dbReference>
<evidence type="ECO:0000256" key="4">
    <source>
        <dbReference type="ARBA" id="ARBA00022723"/>
    </source>
</evidence>
<comment type="catalytic activity">
    <reaction evidence="1">
        <text>a ribonucleoside 5'-phosphate + H2O = a ribonucleoside + phosphate</text>
        <dbReference type="Rhea" id="RHEA:12484"/>
        <dbReference type="ChEBI" id="CHEBI:15377"/>
        <dbReference type="ChEBI" id="CHEBI:18254"/>
        <dbReference type="ChEBI" id="CHEBI:43474"/>
        <dbReference type="ChEBI" id="CHEBI:58043"/>
        <dbReference type="EC" id="3.1.3.5"/>
    </reaction>
</comment>
<dbReference type="GO" id="GO:0008253">
    <property type="term" value="F:5'-nucleotidase activity"/>
    <property type="evidence" value="ECO:0007669"/>
    <property type="project" value="UniProtKB-EC"/>
</dbReference>
<organism evidence="11 12">
    <name type="scientific">Branchiostoma lanceolatum</name>
    <name type="common">Common lancelet</name>
    <name type="synonym">Amphioxus lanceolatum</name>
    <dbReference type="NCBI Taxonomy" id="7740"/>
    <lineage>
        <taxon>Eukaryota</taxon>
        <taxon>Metazoa</taxon>
        <taxon>Chordata</taxon>
        <taxon>Cephalochordata</taxon>
        <taxon>Leptocardii</taxon>
        <taxon>Amphioxiformes</taxon>
        <taxon>Branchiostomatidae</taxon>
        <taxon>Branchiostoma</taxon>
    </lineage>
</organism>
<dbReference type="EC" id="3.1.3.5" evidence="3"/>
<dbReference type="InterPro" id="IPR008334">
    <property type="entry name" value="5'-Nucleotdase_C"/>
</dbReference>
<reference evidence="11" key="1">
    <citation type="submission" date="2022-01" db="EMBL/GenBank/DDBJ databases">
        <authorList>
            <person name="Braso-Vives M."/>
        </authorList>
    </citation>
    <scope>NUCLEOTIDE SEQUENCE</scope>
</reference>
<keyword evidence="12" id="KW-1185">Reference proteome</keyword>
<evidence type="ECO:0000313" key="11">
    <source>
        <dbReference type="EMBL" id="CAH1241752.1"/>
    </source>
</evidence>
<proteinExistence type="inferred from homology"/>
<dbReference type="InterPro" id="IPR036907">
    <property type="entry name" value="5'-Nucleotdase_C_sf"/>
</dbReference>
<dbReference type="InterPro" id="IPR029052">
    <property type="entry name" value="Metallo-depent_PP-like"/>
</dbReference>
<dbReference type="AlphaFoldDB" id="A0A8K0E4D2"/>
<dbReference type="InterPro" id="IPR004843">
    <property type="entry name" value="Calcineurin-like_PHP"/>
</dbReference>
<sequence>MQHIFNMQIREIRNAEENVILLDGGDQFQGTLWFHFYHGLEAARFMNKMQYDAMAFGNHEFDNKIEGVIPFLQNISHPMVCANIDASKEPELQRLFQPSVVLTVGGQKIAVIGYVTPNTTFLSFPGPNLVFKDEVAAITAEVRRLQSQGVNKFIALGHSGIKADITIAKQVPGLDLVVGGHSNTFLYEGTPPEDDKKYGEYPLGIPSEVESGRFVLVVQDYAFGKYLGYLKLKFDDAGEVTEFDGNPILLNSSISQDSETLAEVASMKGIIANLTKQEVGRTHVFLDGRRETCRRGECNMGNLITDAMVRQNLKTPDEAKWADVSMGIWNSGNIRAPIPFRPPNGIITGEDVLTVVPFMNTIDVIVISGEALYQAFEHSVAELPDSEAGQFLQVSGFVVTYDLSKPVGERVVRLEARCSECKVPQYQPVEKQKRYKLLINSYIADGGDGFTMIKDNTYSRDQIGYLDSDLLFAYLKDASPITTGLERRITFVDGTAAGSSPSLSAAVFVLLMSPILTMLTTLFP</sequence>
<evidence type="ECO:0000256" key="8">
    <source>
        <dbReference type="RuleBase" id="RU362119"/>
    </source>
</evidence>
<dbReference type="GO" id="GO:0000166">
    <property type="term" value="F:nucleotide binding"/>
    <property type="evidence" value="ECO:0007669"/>
    <property type="project" value="UniProtKB-KW"/>
</dbReference>
<evidence type="ECO:0000256" key="6">
    <source>
        <dbReference type="ARBA" id="ARBA00022741"/>
    </source>
</evidence>
<evidence type="ECO:0000256" key="2">
    <source>
        <dbReference type="ARBA" id="ARBA00006654"/>
    </source>
</evidence>
<dbReference type="Gene3D" id="3.90.780.10">
    <property type="entry name" value="5'-Nucleotidase, C-terminal domain"/>
    <property type="match status" value="1"/>
</dbReference>
<evidence type="ECO:0000313" key="12">
    <source>
        <dbReference type="Proteomes" id="UP000838412"/>
    </source>
</evidence>
<evidence type="ECO:0000259" key="9">
    <source>
        <dbReference type="Pfam" id="PF00149"/>
    </source>
</evidence>
<keyword evidence="6 8" id="KW-0547">Nucleotide-binding</keyword>
<feature type="domain" description="5'-Nucleotidase C-terminal" evidence="10">
    <location>
        <begin position="279"/>
        <end position="454"/>
    </location>
</feature>
<evidence type="ECO:0000259" key="10">
    <source>
        <dbReference type="Pfam" id="PF02872"/>
    </source>
</evidence>
<dbReference type="SUPFAM" id="SSF55816">
    <property type="entry name" value="5'-nucleotidase (syn. UDP-sugar hydrolase), C-terminal domain"/>
    <property type="match status" value="1"/>
</dbReference>
<keyword evidence="7 8" id="KW-0378">Hydrolase</keyword>
<dbReference type="GO" id="GO:0006196">
    <property type="term" value="P:AMP catabolic process"/>
    <property type="evidence" value="ECO:0007669"/>
    <property type="project" value="TreeGrafter"/>
</dbReference>
<evidence type="ECO:0000256" key="5">
    <source>
        <dbReference type="ARBA" id="ARBA00022729"/>
    </source>
</evidence>
<dbReference type="PRINTS" id="PR01607">
    <property type="entry name" value="APYRASEFAMLY"/>
</dbReference>
<keyword evidence="5" id="KW-0732">Signal</keyword>
<accession>A0A8K0E4D2</accession>
<feature type="domain" description="Calcineurin-like phosphoesterase" evidence="9">
    <location>
        <begin position="9"/>
        <end position="182"/>
    </location>
</feature>